<name>A0ACB1A222_MELEN</name>
<sequence>MQEKGVEEEWPCIELTEPKFGILSQFTSSASEAVAHILVKELVEKVDKPLSTSSSQDDAFSTDSDLEWIMQVTNHSLTLPFIPNQCYETLRSAVRIYIAWSSALTTDSPRQYCPKQILLYPDKYFKKFLEAFRHIFQEKSTLSTSDNHLILSRQGTQIQTILTAIRHLTNHSKDEYKDEVWARCLLFLLNVNDQLITIGCCKSQESIGYLMAKDLCQNLFDCWLKASLNDCIPSPAYWTTFSCLSNKCGAQIQFIECWANSILHSTSLLLKHLFGQQQQMEVQEENVVFDDDNIFGQFSSTLISNPERISTLKDVWLNSFILLGRPTKFIGQALALLAEKSCQLSSTSINFFVEQIKLSFFLIIFGLKKMVDLFFGKRDKKYFLKENLFFKGDDILLDFNESEELHSLWLEAALVNNASNIKQEQRLTSSDYQMMTVTSNNNNADTNTEMTAIQISGQVLASQHVWFILKNNQLIFDEKQLLINFKRTKLLLKPSSTTLLNLFLDWLFDAAIFQINNTLINDGAGKGG</sequence>
<reference evidence="1" key="1">
    <citation type="submission" date="2023-11" db="EMBL/GenBank/DDBJ databases">
        <authorList>
            <person name="Poullet M."/>
        </authorList>
    </citation>
    <scope>NUCLEOTIDE SEQUENCE</scope>
    <source>
        <strain evidence="1">E1834</strain>
    </source>
</reference>
<comment type="caution">
    <text evidence="1">The sequence shown here is derived from an EMBL/GenBank/DDBJ whole genome shotgun (WGS) entry which is preliminary data.</text>
</comment>
<dbReference type="EMBL" id="CAVMJV010000057">
    <property type="protein sequence ID" value="CAK5085239.1"/>
    <property type="molecule type" value="Genomic_DNA"/>
</dbReference>
<gene>
    <name evidence="1" type="ORF">MENTE1834_LOCUS32677</name>
</gene>
<protein>
    <submittedName>
        <fullName evidence="1">Uncharacterized protein</fullName>
    </submittedName>
</protein>
<keyword evidence="2" id="KW-1185">Reference proteome</keyword>
<evidence type="ECO:0000313" key="2">
    <source>
        <dbReference type="Proteomes" id="UP001497535"/>
    </source>
</evidence>
<accession>A0ACB1A222</accession>
<dbReference type="Proteomes" id="UP001497535">
    <property type="component" value="Unassembled WGS sequence"/>
</dbReference>
<proteinExistence type="predicted"/>
<evidence type="ECO:0000313" key="1">
    <source>
        <dbReference type="EMBL" id="CAK5085239.1"/>
    </source>
</evidence>
<organism evidence="1 2">
    <name type="scientific">Meloidogyne enterolobii</name>
    <name type="common">Root-knot nematode worm</name>
    <name type="synonym">Meloidogyne mayaguensis</name>
    <dbReference type="NCBI Taxonomy" id="390850"/>
    <lineage>
        <taxon>Eukaryota</taxon>
        <taxon>Metazoa</taxon>
        <taxon>Ecdysozoa</taxon>
        <taxon>Nematoda</taxon>
        <taxon>Chromadorea</taxon>
        <taxon>Rhabditida</taxon>
        <taxon>Tylenchina</taxon>
        <taxon>Tylenchomorpha</taxon>
        <taxon>Tylenchoidea</taxon>
        <taxon>Meloidogynidae</taxon>
        <taxon>Meloidogyninae</taxon>
        <taxon>Meloidogyne</taxon>
    </lineage>
</organism>